<dbReference type="SUPFAM" id="SSF51064">
    <property type="entry name" value="Head domain of nucleotide exchange factor GrpE"/>
    <property type="match status" value="1"/>
</dbReference>
<evidence type="ECO:0000256" key="5">
    <source>
        <dbReference type="RuleBase" id="RU004478"/>
    </source>
</evidence>
<dbReference type="Gene3D" id="3.90.20.20">
    <property type="match status" value="1"/>
</dbReference>
<evidence type="ECO:0000256" key="2">
    <source>
        <dbReference type="ARBA" id="ARBA00023186"/>
    </source>
</evidence>
<evidence type="ECO:0000313" key="7">
    <source>
        <dbReference type="EMBL" id="TCZ68654.1"/>
    </source>
</evidence>
<name>A0A4R4DWM6_9BACT</name>
<keyword evidence="3" id="KW-0963">Cytoplasm</keyword>
<dbReference type="AlphaFoldDB" id="A0A4R4DWM6"/>
<evidence type="ECO:0000313" key="8">
    <source>
        <dbReference type="Proteomes" id="UP000295164"/>
    </source>
</evidence>
<sequence length="190" mass="21210">MNENKENLNGQNDPAEADVPVNINVDDNTPGDQHLNEPVAEESELEKLKGQLDAKNDQYLRLAAEFDNFKRRTAKERIELIQTAGKDVITSLLDVLDDSERAEQQLEKTEDVAQIKEGIRLVFTKLRNTLAGRGLKPMDAKGQDFNADFHEAITEIPAGDAHKGKVVDEITKGYTLNDKIIRFAKVVVGK</sequence>
<dbReference type="Pfam" id="PF01025">
    <property type="entry name" value="GrpE"/>
    <property type="match status" value="1"/>
</dbReference>
<comment type="function">
    <text evidence="3 4">Participates actively in the response to hyperosmotic and heat shock by preventing the aggregation of stress-denatured proteins, in association with DnaK and GrpE. It is the nucleotide exchange factor for DnaK and may function as a thermosensor. Unfolded proteins bind initially to DnaJ; upon interaction with the DnaJ-bound protein, DnaK hydrolyzes its bound ATP, resulting in the formation of a stable complex. GrpE releases ADP from DnaK; ATP binding to DnaK triggers the release of the substrate protein, thus completing the reaction cycle. Several rounds of ATP-dependent interactions between DnaJ, DnaK and GrpE are required for fully efficient folding.</text>
</comment>
<dbReference type="HAMAP" id="MF_01151">
    <property type="entry name" value="GrpE"/>
    <property type="match status" value="1"/>
</dbReference>
<dbReference type="GO" id="GO:0051082">
    <property type="term" value="F:unfolded protein binding"/>
    <property type="evidence" value="ECO:0007669"/>
    <property type="project" value="TreeGrafter"/>
</dbReference>
<keyword evidence="2 3" id="KW-0143">Chaperone</keyword>
<dbReference type="GO" id="GO:0005737">
    <property type="term" value="C:cytoplasm"/>
    <property type="evidence" value="ECO:0007669"/>
    <property type="project" value="UniProtKB-SubCell"/>
</dbReference>
<comment type="subcellular location">
    <subcellularLocation>
        <location evidence="3">Cytoplasm</location>
    </subcellularLocation>
</comment>
<evidence type="ECO:0000256" key="6">
    <source>
        <dbReference type="SAM" id="MobiDB-lite"/>
    </source>
</evidence>
<gene>
    <name evidence="3" type="primary">grpE</name>
    <name evidence="7" type="ORF">E0486_13635</name>
</gene>
<dbReference type="InterPro" id="IPR013805">
    <property type="entry name" value="GrpE_CC"/>
</dbReference>
<feature type="region of interest" description="Disordered" evidence="6">
    <location>
        <begin position="1"/>
        <end position="44"/>
    </location>
</feature>
<dbReference type="InterPro" id="IPR000740">
    <property type="entry name" value="GrpE"/>
</dbReference>
<dbReference type="SUPFAM" id="SSF58014">
    <property type="entry name" value="Coiled-coil domain of nucleotide exchange factor GrpE"/>
    <property type="match status" value="1"/>
</dbReference>
<dbReference type="InterPro" id="IPR009012">
    <property type="entry name" value="GrpE_head"/>
</dbReference>
<dbReference type="PANTHER" id="PTHR21237">
    <property type="entry name" value="GRPE PROTEIN"/>
    <property type="match status" value="1"/>
</dbReference>
<dbReference type="Proteomes" id="UP000295164">
    <property type="component" value="Unassembled WGS sequence"/>
</dbReference>
<dbReference type="GO" id="GO:0006457">
    <property type="term" value="P:protein folding"/>
    <property type="evidence" value="ECO:0007669"/>
    <property type="project" value="InterPro"/>
</dbReference>
<dbReference type="PANTHER" id="PTHR21237:SF23">
    <property type="entry name" value="GRPE PROTEIN HOMOLOG, MITOCHONDRIAL"/>
    <property type="match status" value="1"/>
</dbReference>
<protein>
    <recommendedName>
        <fullName evidence="3 4">Protein GrpE</fullName>
    </recommendedName>
    <alternativeName>
        <fullName evidence="3">HSP-70 cofactor</fullName>
    </alternativeName>
</protein>
<dbReference type="OrthoDB" id="9812586at2"/>
<comment type="caution">
    <text evidence="7">The sequence shown here is derived from an EMBL/GenBank/DDBJ whole genome shotgun (WGS) entry which is preliminary data.</text>
</comment>
<dbReference type="PRINTS" id="PR00773">
    <property type="entry name" value="GRPEPROTEIN"/>
</dbReference>
<dbReference type="Gene3D" id="2.30.22.10">
    <property type="entry name" value="Head domain of nucleotide exchange factor GrpE"/>
    <property type="match status" value="1"/>
</dbReference>
<accession>A0A4R4DWM6</accession>
<keyword evidence="8" id="KW-1185">Reference proteome</keyword>
<comment type="similarity">
    <text evidence="1 3 5">Belongs to the GrpE family.</text>
</comment>
<dbReference type="GO" id="GO:0051087">
    <property type="term" value="F:protein-folding chaperone binding"/>
    <property type="evidence" value="ECO:0007669"/>
    <property type="project" value="InterPro"/>
</dbReference>
<keyword evidence="3 4" id="KW-0346">Stress response</keyword>
<evidence type="ECO:0000256" key="4">
    <source>
        <dbReference type="RuleBase" id="RU000639"/>
    </source>
</evidence>
<dbReference type="CDD" id="cd00446">
    <property type="entry name" value="GrpE"/>
    <property type="match status" value="1"/>
</dbReference>
<comment type="subunit">
    <text evidence="3">Homodimer.</text>
</comment>
<dbReference type="RefSeq" id="WP_131852733.1">
    <property type="nucleotide sequence ID" value="NZ_SKFH01000025.1"/>
</dbReference>
<dbReference type="GO" id="GO:0000774">
    <property type="term" value="F:adenyl-nucleotide exchange factor activity"/>
    <property type="evidence" value="ECO:0007669"/>
    <property type="project" value="InterPro"/>
</dbReference>
<reference evidence="7 8" key="1">
    <citation type="submission" date="2019-03" db="EMBL/GenBank/DDBJ databases">
        <authorList>
            <person name="Kim M.K.M."/>
        </authorList>
    </citation>
    <scope>NUCLEOTIDE SEQUENCE [LARGE SCALE GENOMIC DNA]</scope>
    <source>
        <strain evidence="7 8">17J68-15</strain>
    </source>
</reference>
<dbReference type="PROSITE" id="PS01071">
    <property type="entry name" value="GRPE"/>
    <property type="match status" value="1"/>
</dbReference>
<organism evidence="7 8">
    <name type="scientific">Flaviaesturariibacter aridisoli</name>
    <dbReference type="NCBI Taxonomy" id="2545761"/>
    <lineage>
        <taxon>Bacteria</taxon>
        <taxon>Pseudomonadati</taxon>
        <taxon>Bacteroidota</taxon>
        <taxon>Chitinophagia</taxon>
        <taxon>Chitinophagales</taxon>
        <taxon>Chitinophagaceae</taxon>
        <taxon>Flaviaestuariibacter</taxon>
    </lineage>
</organism>
<evidence type="ECO:0000256" key="1">
    <source>
        <dbReference type="ARBA" id="ARBA00009054"/>
    </source>
</evidence>
<dbReference type="EMBL" id="SKFH01000025">
    <property type="protein sequence ID" value="TCZ68654.1"/>
    <property type="molecule type" value="Genomic_DNA"/>
</dbReference>
<evidence type="ECO:0000256" key="3">
    <source>
        <dbReference type="HAMAP-Rule" id="MF_01151"/>
    </source>
</evidence>
<proteinExistence type="inferred from homology"/>
<dbReference type="GO" id="GO:0042803">
    <property type="term" value="F:protein homodimerization activity"/>
    <property type="evidence" value="ECO:0007669"/>
    <property type="project" value="InterPro"/>
</dbReference>